<dbReference type="EMBL" id="LN679108">
    <property type="protein sequence ID" value="CEL63724.1"/>
    <property type="molecule type" value="Genomic_DNA"/>
</dbReference>
<dbReference type="OrthoDB" id="5576441at2759"/>
<dbReference type="PANTHER" id="PTHR21541">
    <property type="entry name" value="BTB POZ DOMAIN CONTAINING 12"/>
    <property type="match status" value="1"/>
</dbReference>
<evidence type="ECO:0000256" key="1">
    <source>
        <dbReference type="ARBA" id="ARBA00004123"/>
    </source>
</evidence>
<name>A0A0B7G3M6_THACB</name>
<dbReference type="AlphaFoldDB" id="A0A0B7G3M6"/>
<dbReference type="STRING" id="1108050.A0A0B7G3M6"/>
<feature type="compositionally biased region" description="Low complexity" evidence="8">
    <location>
        <begin position="11"/>
        <end position="27"/>
    </location>
</feature>
<protein>
    <recommendedName>
        <fullName evidence="7">Structure-specific endonuclease subunit SLX4</fullName>
    </recommendedName>
</protein>
<evidence type="ECO:0000256" key="4">
    <source>
        <dbReference type="ARBA" id="ARBA00023172"/>
    </source>
</evidence>
<dbReference type="GO" id="GO:0006281">
    <property type="term" value="P:DNA repair"/>
    <property type="evidence" value="ECO:0007669"/>
    <property type="project" value="UniProtKB-KW"/>
</dbReference>
<dbReference type="Pfam" id="PF09494">
    <property type="entry name" value="Slx4"/>
    <property type="match status" value="1"/>
</dbReference>
<evidence type="ECO:0000256" key="3">
    <source>
        <dbReference type="ARBA" id="ARBA00022763"/>
    </source>
</evidence>
<keyword evidence="4" id="KW-0233">DNA recombination</keyword>
<evidence type="ECO:0000256" key="6">
    <source>
        <dbReference type="ARBA" id="ARBA00023242"/>
    </source>
</evidence>
<dbReference type="GO" id="GO:0000712">
    <property type="term" value="P:resolution of meiotic recombination intermediates"/>
    <property type="evidence" value="ECO:0007669"/>
    <property type="project" value="TreeGrafter"/>
</dbReference>
<evidence type="ECO:0000256" key="8">
    <source>
        <dbReference type="SAM" id="MobiDB-lite"/>
    </source>
</evidence>
<accession>A0A0B7G3M6</accession>
<evidence type="ECO:0000256" key="7">
    <source>
        <dbReference type="ARBA" id="ARBA00029496"/>
    </source>
</evidence>
<dbReference type="PANTHER" id="PTHR21541:SF3">
    <property type="entry name" value="STRUCTURE-SPECIFIC ENDONUCLEASE SUBUNIT SLX4"/>
    <property type="match status" value="1"/>
</dbReference>
<feature type="compositionally biased region" description="Polar residues" evidence="8">
    <location>
        <begin position="73"/>
        <end position="82"/>
    </location>
</feature>
<dbReference type="GO" id="GO:0033557">
    <property type="term" value="C:Slx1-Slx4 complex"/>
    <property type="evidence" value="ECO:0007669"/>
    <property type="project" value="InterPro"/>
</dbReference>
<organism evidence="9 10">
    <name type="scientific">Thanatephorus cucumeris (strain AG1-IB / isolate 7/3/14)</name>
    <name type="common">Lettuce bottom rot fungus</name>
    <name type="synonym">Rhizoctonia solani</name>
    <dbReference type="NCBI Taxonomy" id="1108050"/>
    <lineage>
        <taxon>Eukaryota</taxon>
        <taxon>Fungi</taxon>
        <taxon>Dikarya</taxon>
        <taxon>Basidiomycota</taxon>
        <taxon>Agaricomycotina</taxon>
        <taxon>Agaricomycetes</taxon>
        <taxon>Cantharellales</taxon>
        <taxon>Ceratobasidiaceae</taxon>
        <taxon>Rhizoctonia</taxon>
        <taxon>Rhizoctonia solani AG-1</taxon>
    </lineage>
</organism>
<feature type="compositionally biased region" description="Basic residues" evidence="8">
    <location>
        <begin position="134"/>
        <end position="173"/>
    </location>
</feature>
<dbReference type="InterPro" id="IPR018574">
    <property type="entry name" value="Structure-sp_endonuc_su_Slx4"/>
</dbReference>
<feature type="region of interest" description="Disordered" evidence="8">
    <location>
        <begin position="125"/>
        <end position="236"/>
    </location>
</feature>
<dbReference type="Proteomes" id="UP000059188">
    <property type="component" value="Unassembled WGS sequence"/>
</dbReference>
<reference evidence="9 10" key="1">
    <citation type="submission" date="2014-11" db="EMBL/GenBank/DDBJ databases">
        <authorList>
            <person name="Wibberg Daniel"/>
        </authorList>
    </citation>
    <scope>NUCLEOTIDE SEQUENCE [LARGE SCALE GENOMIC DNA]</scope>
    <source>
        <strain evidence="9">Rhizoctonia solani AG1-IB 7/3/14</strain>
    </source>
</reference>
<proteinExistence type="inferred from homology"/>
<comment type="subcellular location">
    <subcellularLocation>
        <location evidence="1">Nucleus</location>
    </subcellularLocation>
</comment>
<gene>
    <name evidence="9" type="ORF">RSOLAG1IB_05486</name>
</gene>
<keyword evidence="6" id="KW-0539">Nucleus</keyword>
<keyword evidence="5" id="KW-0234">DNA repair</keyword>
<comment type="similarity">
    <text evidence="2">Belongs to the SLX4 family.</text>
</comment>
<feature type="region of interest" description="Disordered" evidence="8">
    <location>
        <begin position="59"/>
        <end position="87"/>
    </location>
</feature>
<keyword evidence="3" id="KW-0227">DNA damage</keyword>
<evidence type="ECO:0000313" key="9">
    <source>
        <dbReference type="EMBL" id="CEL63724.1"/>
    </source>
</evidence>
<dbReference type="GO" id="GO:0006260">
    <property type="term" value="P:DNA replication"/>
    <property type="evidence" value="ECO:0007669"/>
    <property type="project" value="InterPro"/>
</dbReference>
<feature type="region of interest" description="Disordered" evidence="8">
    <location>
        <begin position="1"/>
        <end position="30"/>
    </location>
</feature>
<feature type="compositionally biased region" description="Polar residues" evidence="8">
    <location>
        <begin position="1"/>
        <end position="10"/>
    </location>
</feature>
<evidence type="ECO:0000256" key="5">
    <source>
        <dbReference type="ARBA" id="ARBA00023204"/>
    </source>
</evidence>
<evidence type="ECO:0000313" key="10">
    <source>
        <dbReference type="Proteomes" id="UP000059188"/>
    </source>
</evidence>
<sequence length="315" mass="35312">MPRSVQSAPFSDSSIISISSSNDSGSNPIVLNNPDNCTPSLALSNSIIILDSTHSDISRHIPTLPSPPIDLHSSFNPPSRRQSFGEGWDSGEGVYKWEDDLLRPPSPTDSLVDHIHEISIRNNSAVSEEDYRGRSRSPRLLAKSRSRSRGSSRSSRKKHKSPTGRPKTKRQKSKSPAPSRRSSSHRREKSNSVSRKAKARVRSGFKSRSRSSEHSPKARRRIRRNGNLYAPEDDDDGVGSKDLDARLLDLILQDKELYLRILRYEPIKFEDILNMAIENGVSKHGLPVKLKAFLDSQCINFYSAEALGRKKKRHA</sequence>
<feature type="compositionally biased region" description="Basic residues" evidence="8">
    <location>
        <begin position="195"/>
        <end position="209"/>
    </location>
</feature>
<keyword evidence="10" id="KW-1185">Reference proteome</keyword>
<evidence type="ECO:0000256" key="2">
    <source>
        <dbReference type="ARBA" id="ARBA00006661"/>
    </source>
</evidence>